<reference evidence="1 2" key="1">
    <citation type="submission" date="2022-07" db="EMBL/GenBank/DDBJ databases">
        <authorList>
            <person name="Phongsopitanun W."/>
            <person name="Tanasupawat S."/>
        </authorList>
    </citation>
    <scope>NUCLEOTIDE SEQUENCE [LARGE SCALE GENOMIC DNA]</scope>
    <source>
        <strain evidence="1 2">RCU-064</strain>
    </source>
</reference>
<evidence type="ECO:0000313" key="1">
    <source>
        <dbReference type="EMBL" id="MCQ8195354.1"/>
    </source>
</evidence>
<dbReference type="RefSeq" id="WP_256656084.1">
    <property type="nucleotide sequence ID" value="NZ_JANIAA010000075.1"/>
</dbReference>
<dbReference type="Proteomes" id="UP001204746">
    <property type="component" value="Unassembled WGS sequence"/>
</dbReference>
<accession>A0ABT1VD77</accession>
<evidence type="ECO:0000313" key="2">
    <source>
        <dbReference type="Proteomes" id="UP001204746"/>
    </source>
</evidence>
<protein>
    <submittedName>
        <fullName evidence="1">Uncharacterized protein</fullName>
    </submittedName>
</protein>
<name>A0ABT1VD77_9ACTN</name>
<sequence>DLSGNSKGAVVQAGHVHGDINFHQSSHKAPLGSFSHGSPFAEQRLRASLNLIEELEPWMRNLRGWARPWPHMSAEELLDERLELSLFD</sequence>
<gene>
    <name evidence="1" type="ORF">NP777_45515</name>
</gene>
<proteinExistence type="predicted"/>
<organism evidence="1 2">
    <name type="scientific">Streptomyces rugosispiralis</name>
    <dbReference type="NCBI Taxonomy" id="2967341"/>
    <lineage>
        <taxon>Bacteria</taxon>
        <taxon>Bacillati</taxon>
        <taxon>Actinomycetota</taxon>
        <taxon>Actinomycetes</taxon>
        <taxon>Kitasatosporales</taxon>
        <taxon>Streptomycetaceae</taxon>
        <taxon>Streptomyces</taxon>
    </lineage>
</organism>
<feature type="non-terminal residue" evidence="1">
    <location>
        <position position="1"/>
    </location>
</feature>
<keyword evidence="2" id="KW-1185">Reference proteome</keyword>
<dbReference type="EMBL" id="JANIAA010000075">
    <property type="protein sequence ID" value="MCQ8195354.1"/>
    <property type="molecule type" value="Genomic_DNA"/>
</dbReference>
<comment type="caution">
    <text evidence="1">The sequence shown here is derived from an EMBL/GenBank/DDBJ whole genome shotgun (WGS) entry which is preliminary data.</text>
</comment>